<dbReference type="Pfam" id="PF00587">
    <property type="entry name" value="tRNA-synt_2b"/>
    <property type="match status" value="1"/>
</dbReference>
<dbReference type="InterPro" id="IPR002316">
    <property type="entry name" value="Pro-tRNA-ligase_IIa"/>
</dbReference>
<comment type="catalytic activity">
    <reaction evidence="9 10">
        <text>tRNA(Pro) + L-proline + ATP = L-prolyl-tRNA(Pro) + AMP + diphosphate</text>
        <dbReference type="Rhea" id="RHEA:14305"/>
        <dbReference type="Rhea" id="RHEA-COMP:9700"/>
        <dbReference type="Rhea" id="RHEA-COMP:9702"/>
        <dbReference type="ChEBI" id="CHEBI:30616"/>
        <dbReference type="ChEBI" id="CHEBI:33019"/>
        <dbReference type="ChEBI" id="CHEBI:60039"/>
        <dbReference type="ChEBI" id="CHEBI:78442"/>
        <dbReference type="ChEBI" id="CHEBI:78532"/>
        <dbReference type="ChEBI" id="CHEBI:456215"/>
        <dbReference type="EC" id="6.1.1.15"/>
    </reaction>
</comment>
<evidence type="ECO:0000256" key="7">
    <source>
        <dbReference type="ARBA" id="ARBA00022917"/>
    </source>
</evidence>
<dbReference type="GO" id="GO:0005829">
    <property type="term" value="C:cytosol"/>
    <property type="evidence" value="ECO:0007669"/>
    <property type="project" value="TreeGrafter"/>
</dbReference>
<evidence type="ECO:0000313" key="13">
    <source>
        <dbReference type="Proteomes" id="UP000477083"/>
    </source>
</evidence>
<dbReference type="PROSITE" id="PS50862">
    <property type="entry name" value="AA_TRNA_LIGASE_II"/>
    <property type="match status" value="1"/>
</dbReference>
<comment type="subcellular location">
    <subcellularLocation>
        <location evidence="1 10">Cytoplasm</location>
    </subcellularLocation>
</comment>
<keyword evidence="8 10" id="KW-0030">Aminoacyl-tRNA synthetase</keyword>
<dbReference type="Gene3D" id="3.40.50.800">
    <property type="entry name" value="Anticodon-binding domain"/>
    <property type="match status" value="1"/>
</dbReference>
<dbReference type="PRINTS" id="PR01046">
    <property type="entry name" value="TRNASYNTHPRO"/>
</dbReference>
<dbReference type="OrthoDB" id="9809052at2"/>
<dbReference type="InterPro" id="IPR050062">
    <property type="entry name" value="Pro-tRNA_synthetase"/>
</dbReference>
<dbReference type="InterPro" id="IPR002314">
    <property type="entry name" value="aa-tRNA-synt_IIb"/>
</dbReference>
<dbReference type="InterPro" id="IPR004500">
    <property type="entry name" value="Pro-tRNA-synth_IIa_bac-type"/>
</dbReference>
<reference evidence="12 13" key="1">
    <citation type="submission" date="2020-01" db="EMBL/GenBank/DDBJ databases">
        <title>Frigidibacter albus SP32T (=CGMCC 1.13995T).</title>
        <authorList>
            <person name="Liao X."/>
        </authorList>
    </citation>
    <scope>NUCLEOTIDE SEQUENCE [LARGE SCALE GENOMIC DNA]</scope>
    <source>
        <strain evidence="12 13">SP32</strain>
    </source>
</reference>
<dbReference type="CDD" id="cd00861">
    <property type="entry name" value="ProRS_anticodon_short"/>
    <property type="match status" value="1"/>
</dbReference>
<dbReference type="InterPro" id="IPR033730">
    <property type="entry name" value="ProRS_core_prok"/>
</dbReference>
<keyword evidence="13" id="KW-1185">Reference proteome</keyword>
<proteinExistence type="inferred from homology"/>
<dbReference type="HAMAP" id="MF_01570">
    <property type="entry name" value="Pro_tRNA_synth_type2"/>
    <property type="match status" value="1"/>
</dbReference>
<dbReference type="SUPFAM" id="SSF52954">
    <property type="entry name" value="Class II aaRS ABD-related"/>
    <property type="match status" value="1"/>
</dbReference>
<evidence type="ECO:0000256" key="6">
    <source>
        <dbReference type="ARBA" id="ARBA00022840"/>
    </source>
</evidence>
<name>A0A6L8VG32_9RHOB</name>
<dbReference type="PANTHER" id="PTHR42753">
    <property type="entry name" value="MITOCHONDRIAL RIBOSOME PROTEIN L39/PROLYL-TRNA LIGASE FAMILY MEMBER"/>
    <property type="match status" value="1"/>
</dbReference>
<evidence type="ECO:0000256" key="5">
    <source>
        <dbReference type="ARBA" id="ARBA00022741"/>
    </source>
</evidence>
<evidence type="ECO:0000313" key="12">
    <source>
        <dbReference type="EMBL" id="MZQ88259.1"/>
    </source>
</evidence>
<comment type="function">
    <text evidence="10">Catalyzes the attachment of proline to tRNA(Pro) in a two-step reaction: proline is first activated by ATP to form Pro-AMP and then transferred to the acceptor end of tRNA(Pro).</text>
</comment>
<dbReference type="GO" id="GO:0005524">
    <property type="term" value="F:ATP binding"/>
    <property type="evidence" value="ECO:0007669"/>
    <property type="project" value="UniProtKB-UniRule"/>
</dbReference>
<comment type="similarity">
    <text evidence="10">Belongs to the class-II aminoacyl-tRNA synthetase family. ProS type 2 subfamily.</text>
</comment>
<keyword evidence="7 10" id="KW-0648">Protein biosynthesis</keyword>
<sequence length="445" mass="50251">MRLSRYFLPVLKENPAEAQIVSHRYMLRAGMIKQQAAGIYSWLPLGFKVLRRIEQIVHEEQIRAGHIPLLMPTLQPADLWRESGRYDDYGQEMLRIKDRQEREMLYGPTNEEMITDIFRSHVGSYKDLPLTLYHIQWKFRDEMRPRFGVMRGREFLMKDGYNFDLTKEDALHAYNRHLVSYLRTYERMGLQAIPMRADSGPIGGDDTHEFLVLAATGESEVFYDSAVTDIRLGKREIDYDDKAQCQAVMEEFTSLYARTDETHDAALFDAIPEERRKSARGIEVGQIFYFGTKYSEPMGANVVTPDGARVPVHMGSHGIGVSRLLGAIIEASHDDKGIIWPEGVTPFHVGIVNLKQGDAGTDSACEAIYGALKAKGLDPLYDDRDERAGAKFATMDLIGLPWRITVGPRGLAANKVELTSRRTGVSEEMSPEAAVARVVEIYAGI</sequence>
<gene>
    <name evidence="10" type="primary">proS</name>
    <name evidence="12" type="ORF">GS660_03990</name>
</gene>
<dbReference type="InterPro" id="IPR045864">
    <property type="entry name" value="aa-tRNA-synth_II/BPL/LPL"/>
</dbReference>
<dbReference type="NCBIfam" id="TIGR00409">
    <property type="entry name" value="proS_fam_II"/>
    <property type="match status" value="1"/>
</dbReference>
<dbReference type="Proteomes" id="UP000477083">
    <property type="component" value="Unassembled WGS sequence"/>
</dbReference>
<dbReference type="FunFam" id="3.40.50.800:FF:000032">
    <property type="entry name" value="Proline--tRNA ligase"/>
    <property type="match status" value="1"/>
</dbReference>
<dbReference type="InterPro" id="IPR036621">
    <property type="entry name" value="Anticodon-bd_dom_sf"/>
</dbReference>
<dbReference type="GO" id="GO:0004827">
    <property type="term" value="F:proline-tRNA ligase activity"/>
    <property type="evidence" value="ECO:0007669"/>
    <property type="project" value="UniProtKB-UniRule"/>
</dbReference>
<feature type="domain" description="Aminoacyl-transfer RNA synthetases class-II family profile" evidence="11">
    <location>
        <begin position="38"/>
        <end position="341"/>
    </location>
</feature>
<evidence type="ECO:0000259" key="11">
    <source>
        <dbReference type="PROSITE" id="PS50862"/>
    </source>
</evidence>
<dbReference type="EC" id="6.1.1.15" evidence="10"/>
<dbReference type="Gene3D" id="3.30.930.10">
    <property type="entry name" value="Bira Bifunctional Protein, Domain 2"/>
    <property type="match status" value="1"/>
</dbReference>
<dbReference type="FunFam" id="3.30.930.10:FF:000042">
    <property type="entry name" value="probable proline--tRNA ligase, mitochondrial"/>
    <property type="match status" value="1"/>
</dbReference>
<dbReference type="InterPro" id="IPR004154">
    <property type="entry name" value="Anticodon-bd"/>
</dbReference>
<dbReference type="InterPro" id="IPR044140">
    <property type="entry name" value="ProRS_anticodon_short"/>
</dbReference>
<evidence type="ECO:0000256" key="9">
    <source>
        <dbReference type="ARBA" id="ARBA00047671"/>
    </source>
</evidence>
<dbReference type="PANTHER" id="PTHR42753:SF2">
    <property type="entry name" value="PROLINE--TRNA LIGASE"/>
    <property type="match status" value="1"/>
</dbReference>
<evidence type="ECO:0000256" key="1">
    <source>
        <dbReference type="ARBA" id="ARBA00004496"/>
    </source>
</evidence>
<comment type="caution">
    <text evidence="12">The sequence shown here is derived from an EMBL/GenBank/DDBJ whole genome shotgun (WGS) entry which is preliminary data.</text>
</comment>
<dbReference type="AlphaFoldDB" id="A0A6L8VG32"/>
<evidence type="ECO:0000256" key="8">
    <source>
        <dbReference type="ARBA" id="ARBA00023146"/>
    </source>
</evidence>
<keyword evidence="5 10" id="KW-0547">Nucleotide-binding</keyword>
<protein>
    <recommendedName>
        <fullName evidence="10">Proline--tRNA ligase</fullName>
        <ecNumber evidence="10">6.1.1.15</ecNumber>
    </recommendedName>
    <alternativeName>
        <fullName evidence="10">Prolyl-tRNA synthetase</fullName>
        <shortName evidence="10">ProRS</shortName>
    </alternativeName>
</protein>
<evidence type="ECO:0000256" key="10">
    <source>
        <dbReference type="HAMAP-Rule" id="MF_01570"/>
    </source>
</evidence>
<evidence type="ECO:0000256" key="4">
    <source>
        <dbReference type="ARBA" id="ARBA00022598"/>
    </source>
</evidence>
<dbReference type="InterPro" id="IPR023716">
    <property type="entry name" value="Prolyl-tRNA_ligase_IIa_type2"/>
</dbReference>
<organism evidence="12 13">
    <name type="scientific">Frigidibacter albus</name>
    <dbReference type="NCBI Taxonomy" id="1465486"/>
    <lineage>
        <taxon>Bacteria</taxon>
        <taxon>Pseudomonadati</taxon>
        <taxon>Pseudomonadota</taxon>
        <taxon>Alphaproteobacteria</taxon>
        <taxon>Rhodobacterales</taxon>
        <taxon>Paracoccaceae</taxon>
        <taxon>Frigidibacter</taxon>
    </lineage>
</organism>
<accession>A0A6L8VG32</accession>
<comment type="subunit">
    <text evidence="2 10">Homodimer.</text>
</comment>
<evidence type="ECO:0000256" key="3">
    <source>
        <dbReference type="ARBA" id="ARBA00022490"/>
    </source>
</evidence>
<dbReference type="GO" id="GO:0006433">
    <property type="term" value="P:prolyl-tRNA aminoacylation"/>
    <property type="evidence" value="ECO:0007669"/>
    <property type="project" value="UniProtKB-UniRule"/>
</dbReference>
<dbReference type="RefSeq" id="WP_161343658.1">
    <property type="nucleotide sequence ID" value="NZ_BMGW01000002.1"/>
</dbReference>
<keyword evidence="3 10" id="KW-0963">Cytoplasm</keyword>
<dbReference type="InterPro" id="IPR006195">
    <property type="entry name" value="aa-tRNA-synth_II"/>
</dbReference>
<keyword evidence="4 10" id="KW-0436">Ligase</keyword>
<dbReference type="CDD" id="cd00779">
    <property type="entry name" value="ProRS_core_prok"/>
    <property type="match status" value="1"/>
</dbReference>
<dbReference type="SUPFAM" id="SSF55681">
    <property type="entry name" value="Class II aaRS and biotin synthetases"/>
    <property type="match status" value="1"/>
</dbReference>
<dbReference type="Pfam" id="PF03129">
    <property type="entry name" value="HGTP_anticodon"/>
    <property type="match status" value="1"/>
</dbReference>
<dbReference type="NCBIfam" id="NF008979">
    <property type="entry name" value="PRK12325.1"/>
    <property type="match status" value="1"/>
</dbReference>
<keyword evidence="6 10" id="KW-0067">ATP-binding</keyword>
<dbReference type="EMBL" id="WWNR01000002">
    <property type="protein sequence ID" value="MZQ88259.1"/>
    <property type="molecule type" value="Genomic_DNA"/>
</dbReference>
<evidence type="ECO:0000256" key="2">
    <source>
        <dbReference type="ARBA" id="ARBA00011738"/>
    </source>
</evidence>